<name>A0A397IZK7_9GLOM</name>
<gene>
    <name evidence="1" type="ORF">Glove_140g26</name>
</gene>
<proteinExistence type="predicted"/>
<evidence type="ECO:0000313" key="2">
    <source>
        <dbReference type="Proteomes" id="UP000266861"/>
    </source>
</evidence>
<comment type="caution">
    <text evidence="1">The sequence shown here is derived from an EMBL/GenBank/DDBJ whole genome shotgun (WGS) entry which is preliminary data.</text>
</comment>
<dbReference type="Proteomes" id="UP000266861">
    <property type="component" value="Unassembled WGS sequence"/>
</dbReference>
<reference evidence="1 2" key="1">
    <citation type="submission" date="2018-08" db="EMBL/GenBank/DDBJ databases">
        <title>Genome and evolution of the arbuscular mycorrhizal fungus Diversispora epigaea (formerly Glomus versiforme) and its bacterial endosymbionts.</title>
        <authorList>
            <person name="Sun X."/>
            <person name="Fei Z."/>
            <person name="Harrison M."/>
        </authorList>
    </citation>
    <scope>NUCLEOTIDE SEQUENCE [LARGE SCALE GENOMIC DNA]</scope>
    <source>
        <strain evidence="1 2">IT104</strain>
    </source>
</reference>
<organism evidence="1 2">
    <name type="scientific">Diversispora epigaea</name>
    <dbReference type="NCBI Taxonomy" id="1348612"/>
    <lineage>
        <taxon>Eukaryota</taxon>
        <taxon>Fungi</taxon>
        <taxon>Fungi incertae sedis</taxon>
        <taxon>Mucoromycota</taxon>
        <taxon>Glomeromycotina</taxon>
        <taxon>Glomeromycetes</taxon>
        <taxon>Diversisporales</taxon>
        <taxon>Diversisporaceae</taxon>
        <taxon>Diversispora</taxon>
    </lineage>
</organism>
<protein>
    <submittedName>
        <fullName evidence="1">Uncharacterized protein</fullName>
    </submittedName>
</protein>
<dbReference type="EMBL" id="PQFF01000131">
    <property type="protein sequence ID" value="RHZ79848.1"/>
    <property type="molecule type" value="Genomic_DNA"/>
</dbReference>
<keyword evidence="2" id="KW-1185">Reference proteome</keyword>
<accession>A0A397IZK7</accession>
<sequence length="122" mass="13999">MSLVCERFERLFATERLYGTLSVIRSDEAPQIVYYVHYLYASFGNGKLICRSRILRSMMLHQESKPRDVVRAQYKILGGDIKRGLTASLASQIWNSMKADNTLDEKEFLGMIPPNTACIYID</sequence>
<evidence type="ECO:0000313" key="1">
    <source>
        <dbReference type="EMBL" id="RHZ79848.1"/>
    </source>
</evidence>
<dbReference type="AlphaFoldDB" id="A0A397IZK7"/>